<dbReference type="PANTHER" id="PTHR31451">
    <property type="match status" value="1"/>
</dbReference>
<dbReference type="InterPro" id="IPR017853">
    <property type="entry name" value="GH"/>
</dbReference>
<reference evidence="11 12" key="1">
    <citation type="journal article" date="2024" name="Nat. Commun.">
        <title>Phylogenomics reveals the evolutionary origins of lichenization in chlorophyte algae.</title>
        <authorList>
            <person name="Puginier C."/>
            <person name="Libourel C."/>
            <person name="Otte J."/>
            <person name="Skaloud P."/>
            <person name="Haon M."/>
            <person name="Grisel S."/>
            <person name="Petersen M."/>
            <person name="Berrin J.G."/>
            <person name="Delaux P.M."/>
            <person name="Dal Grande F."/>
            <person name="Keller J."/>
        </authorList>
    </citation>
    <scope>NUCLEOTIDE SEQUENCE [LARGE SCALE GENOMIC DNA]</scope>
    <source>
        <strain evidence="11 12">SAG 2043</strain>
    </source>
</reference>
<keyword evidence="6" id="KW-0732">Signal</keyword>
<evidence type="ECO:0000256" key="6">
    <source>
        <dbReference type="ARBA" id="ARBA00022729"/>
    </source>
</evidence>
<dbReference type="InterPro" id="IPR001547">
    <property type="entry name" value="Glyco_hydro_5"/>
</dbReference>
<keyword evidence="12" id="KW-1185">Reference proteome</keyword>
<dbReference type="SUPFAM" id="SSF51445">
    <property type="entry name" value="(Trans)glycosidases"/>
    <property type="match status" value="2"/>
</dbReference>
<protein>
    <recommendedName>
        <fullName evidence="4">mannan endo-1,4-beta-mannosidase</fullName>
        <ecNumber evidence="4">3.2.1.78</ecNumber>
    </recommendedName>
</protein>
<dbReference type="EMBL" id="JALJOR010000005">
    <property type="protein sequence ID" value="KAK9817307.1"/>
    <property type="molecule type" value="Genomic_DNA"/>
</dbReference>
<organism evidence="11 12">
    <name type="scientific">[Myrmecia] bisecta</name>
    <dbReference type="NCBI Taxonomy" id="41462"/>
    <lineage>
        <taxon>Eukaryota</taxon>
        <taxon>Viridiplantae</taxon>
        <taxon>Chlorophyta</taxon>
        <taxon>core chlorophytes</taxon>
        <taxon>Trebouxiophyceae</taxon>
        <taxon>Trebouxiales</taxon>
        <taxon>Trebouxiaceae</taxon>
        <taxon>Myrmecia</taxon>
    </lineage>
</organism>
<comment type="similarity">
    <text evidence="3">Belongs to the glycosyl hydrolase 5 (cellulase A) family.</text>
</comment>
<feature type="domain" description="Glycoside hydrolase family 5" evidence="10">
    <location>
        <begin position="73"/>
        <end position="308"/>
    </location>
</feature>
<dbReference type="Gene3D" id="3.20.20.80">
    <property type="entry name" value="Glycosidases"/>
    <property type="match status" value="2"/>
</dbReference>
<sequence>MTGEGQQAAAQTPKLQPRGRHATSSDPCIQIYTNFHTLKKGVPSSGAAEIARSPIQEMPDAQKARWGQPGVTSYRCKPIQPYVGRYDESALKRLDLILAEAGKNGIRIIAAGANFEDDFGGWKWYVDNILGGGDKEWFLTDWRVKQAYKNYLTMLIWRTNTITGVRYRDDPTILAWECSNEPHTTDLYEKNRGWTPGQLVYNWLSEMSAFIRSQDPNHLIATGEEGYRADGPTDCCHNNWINGGWKGVDFVRNCGLSNIGFCTVHVYPDNWGIASWESSWVEAWMIHDHAKIAHGHNKPIIMEEYGMKVGYKGCRDDLLWPMQSEANKNNYAGWGQPGVTSYRCKPIQPYVGRYDESALKRLDLILAEAGKNGIRIIAAGVNFEDDFGGWKWYVDNILGGGDKEGFLTDSRVKQAYKNYLTMLIWRTNTITGIRYRDDPTILAWECSNEPHTTDLYEKSRGWTPGQLVYNWLSEMSAFIRSQDPSHLISTGEEGYRADGPTDCCHNNWINGGLKGVDYKKNCALPNIGFCTIHVYPDNWGVAAWESSWVNANVIGDRAKIAHGYNKPIIMEEYGMKYGYKGCRDDLLWPMQSAANDNNFAGTLVWQVGAKFVDQYNGQYDFGYGQCGTNAVTAQNWRNQGMA</sequence>
<comment type="catalytic activity">
    <reaction evidence="1">
        <text>Random hydrolysis of (1-&gt;4)-beta-D-mannosidic linkages in mannans, galactomannans and glucomannans.</text>
        <dbReference type="EC" id="3.2.1.78"/>
    </reaction>
</comment>
<dbReference type="PANTHER" id="PTHR31451:SF39">
    <property type="entry name" value="MANNAN ENDO-1,4-BETA-MANNOSIDASE 1"/>
    <property type="match status" value="1"/>
</dbReference>
<evidence type="ECO:0000256" key="8">
    <source>
        <dbReference type="ARBA" id="ARBA00023295"/>
    </source>
</evidence>
<dbReference type="Proteomes" id="UP001489004">
    <property type="component" value="Unassembled WGS sequence"/>
</dbReference>
<evidence type="ECO:0000259" key="10">
    <source>
        <dbReference type="Pfam" id="PF26410"/>
    </source>
</evidence>
<comment type="caution">
    <text evidence="11">The sequence shown here is derived from an EMBL/GenBank/DDBJ whole genome shotgun (WGS) entry which is preliminary data.</text>
</comment>
<accession>A0AAW1Q7G7</accession>
<feature type="region of interest" description="Disordered" evidence="9">
    <location>
        <begin position="1"/>
        <end position="24"/>
    </location>
</feature>
<evidence type="ECO:0000256" key="7">
    <source>
        <dbReference type="ARBA" id="ARBA00022801"/>
    </source>
</evidence>
<evidence type="ECO:0000256" key="2">
    <source>
        <dbReference type="ARBA" id="ARBA00004613"/>
    </source>
</evidence>
<evidence type="ECO:0000313" key="12">
    <source>
        <dbReference type="Proteomes" id="UP001489004"/>
    </source>
</evidence>
<evidence type="ECO:0000256" key="4">
    <source>
        <dbReference type="ARBA" id="ARBA00012706"/>
    </source>
</evidence>
<keyword evidence="5" id="KW-0964">Secreted</keyword>
<proteinExistence type="inferred from homology"/>
<dbReference type="GO" id="GO:0000272">
    <property type="term" value="P:polysaccharide catabolic process"/>
    <property type="evidence" value="ECO:0007669"/>
    <property type="project" value="InterPro"/>
</dbReference>
<evidence type="ECO:0000256" key="9">
    <source>
        <dbReference type="SAM" id="MobiDB-lite"/>
    </source>
</evidence>
<keyword evidence="8" id="KW-0326">Glycosidase</keyword>
<dbReference type="EC" id="3.2.1.78" evidence="4"/>
<evidence type="ECO:0000256" key="1">
    <source>
        <dbReference type="ARBA" id="ARBA00001678"/>
    </source>
</evidence>
<evidence type="ECO:0000256" key="5">
    <source>
        <dbReference type="ARBA" id="ARBA00022525"/>
    </source>
</evidence>
<evidence type="ECO:0000313" key="11">
    <source>
        <dbReference type="EMBL" id="KAK9817307.1"/>
    </source>
</evidence>
<comment type="subcellular location">
    <subcellularLocation>
        <location evidence="2">Secreted</location>
    </subcellularLocation>
</comment>
<dbReference type="AlphaFoldDB" id="A0AAW1Q7G7"/>
<name>A0AAW1Q7G7_9CHLO</name>
<dbReference type="GO" id="GO:0016985">
    <property type="term" value="F:mannan endo-1,4-beta-mannosidase activity"/>
    <property type="evidence" value="ECO:0007669"/>
    <property type="project" value="UniProtKB-EC"/>
</dbReference>
<evidence type="ECO:0000256" key="3">
    <source>
        <dbReference type="ARBA" id="ARBA00005641"/>
    </source>
</evidence>
<dbReference type="Pfam" id="PF26410">
    <property type="entry name" value="GH5_mannosidase"/>
    <property type="match status" value="2"/>
</dbReference>
<dbReference type="InterPro" id="IPR045053">
    <property type="entry name" value="MAN-like"/>
</dbReference>
<dbReference type="GO" id="GO:0005576">
    <property type="term" value="C:extracellular region"/>
    <property type="evidence" value="ECO:0007669"/>
    <property type="project" value="UniProtKB-SubCell"/>
</dbReference>
<feature type="compositionally biased region" description="Polar residues" evidence="9">
    <location>
        <begin position="1"/>
        <end position="14"/>
    </location>
</feature>
<feature type="domain" description="Glycoside hydrolase family 5" evidence="10">
    <location>
        <begin position="339"/>
        <end position="607"/>
    </location>
</feature>
<gene>
    <name evidence="11" type="ORF">WJX72_012434</name>
</gene>
<keyword evidence="7" id="KW-0378">Hydrolase</keyword>